<dbReference type="AlphaFoldDB" id="A0A8T1UZD1"/>
<evidence type="ECO:0000256" key="2">
    <source>
        <dbReference type="SAM" id="SignalP"/>
    </source>
</evidence>
<sequence length="1026" mass="110628">MLRDTPPVGRMKLQRRMLLHLIVLLCCITPRPAMAQGQVLSWSGCACQPTVLAGADSPVTCYQRNSMFGCAVDPSDSCADGGLNRTWDLCNVVDVYLVTDRSSSTASTGSLYVTLYGEDLVVLKTTELSSEILRKKISKVSLPLDNPAAVRTIKIEAAARVSLRIFEVQTIVNDLPPTIFAPPTPGQISFVGNEDIASTGIVSLWFVPVKQFLNGAALSQCLFDSVTVLMNGVEMADGRLSKENCDVPAYAYLQLGRDTMNIRPETSVLQGAMDENGKQSESEQDIIAIGSCRGAIKLELEEPLDTGGLPIAQYNVFFLRDGAYEKLTSIVASRTSENTTITVTRDANGNPLLPLTTYTFKVLALQANMGCDTLTGDDLESDAVSATTDVAAIPAPPSRPVLLLGSKCFALVTVAPPDDFGGAYVTGMTIGIFLSTGALHESFSVTLFPGEITIRNLLAYSSYAVKAALNTTIGDSGFGEALVFTTKDPSPPGKLTLLEITDLGSSSLIVRWKGPQDTGGGAISGYLLYQRAITATGTQDLIYNGSTDASKTSFLVGGLLASTKYVFAAIPVNQYGLAGMDDDHLVYATTFGQEVPFPPTDIKDSKVDAGYVELSFSEPFYTGGLHFSSTYFVALATVNDKGSSSYSSSIVVTTGEARRPGFPQLELISASGGSISLKWSLPEMAYNGTGYQSSIVPVSVSKPNTAYTIRAQDLKITIFRLGADTTYDVVAISHLEDSANVLTWGKISVSDSRITLSDNVTTDIVNSGYFEFGGYLFEVDTTQAQSNNTITYSASLSTDVGAIATTNLQNGDEYDVYVRGAFSDVANYTTAAPTRPGMPPISDLDYATGGALHVRISWPDDTDSRKVANVFWEAEDDAVNYRLFRDGELYIDNGEDITVCERCPKNMYSLDGLKCFYCPSGAKCNMTVRRATDTIAEELGTVSPRTEEGFYLFSAPATKQKSSCNKPSQWKNEDPCKKLALENPRKNLSDVIYECSNLNDFNVYWSADRLFSCLSGKIFYTCDVSL</sequence>
<dbReference type="EMBL" id="JAENGZ010000054">
    <property type="protein sequence ID" value="KAG6971379.1"/>
    <property type="molecule type" value="Genomic_DNA"/>
</dbReference>
<dbReference type="PROSITE" id="PS50853">
    <property type="entry name" value="FN3"/>
    <property type="match status" value="2"/>
</dbReference>
<dbReference type="PANTHER" id="PTHR13817:SF173">
    <property type="entry name" value="FRAZZLED"/>
    <property type="match status" value="1"/>
</dbReference>
<comment type="caution">
    <text evidence="4">The sequence shown here is derived from an EMBL/GenBank/DDBJ whole genome shotgun (WGS) entry which is preliminary data.</text>
</comment>
<name>A0A8T1UZD1_9STRA</name>
<keyword evidence="1" id="KW-0677">Repeat</keyword>
<dbReference type="InterPro" id="IPR003961">
    <property type="entry name" value="FN3_dom"/>
</dbReference>
<feature type="domain" description="Fibronectin type-III" evidence="3">
    <location>
        <begin position="396"/>
        <end position="489"/>
    </location>
</feature>
<dbReference type="PANTHER" id="PTHR13817">
    <property type="entry name" value="TITIN"/>
    <property type="match status" value="1"/>
</dbReference>
<feature type="chain" id="PRO_5035849602" description="Fibronectin type-III domain-containing protein" evidence="2">
    <location>
        <begin position="36"/>
        <end position="1026"/>
    </location>
</feature>
<dbReference type="OrthoDB" id="126182at2759"/>
<dbReference type="SMART" id="SM00060">
    <property type="entry name" value="FN3"/>
    <property type="match status" value="5"/>
</dbReference>
<dbReference type="Proteomes" id="UP000688947">
    <property type="component" value="Unassembled WGS sequence"/>
</dbReference>
<gene>
    <name evidence="4" type="ORF">JG687_00002088</name>
</gene>
<protein>
    <recommendedName>
        <fullName evidence="3">Fibronectin type-III domain-containing protein</fullName>
    </recommendedName>
</protein>
<accession>A0A8T1UZD1</accession>
<evidence type="ECO:0000313" key="4">
    <source>
        <dbReference type="EMBL" id="KAG6971379.1"/>
    </source>
</evidence>
<evidence type="ECO:0000256" key="1">
    <source>
        <dbReference type="ARBA" id="ARBA00022737"/>
    </source>
</evidence>
<dbReference type="CDD" id="cd00063">
    <property type="entry name" value="FN3"/>
    <property type="match status" value="1"/>
</dbReference>
<reference evidence="4" key="1">
    <citation type="submission" date="2021-01" db="EMBL/GenBank/DDBJ databases">
        <title>Phytophthora aleatoria, a newly-described species from Pinus radiata is distinct from Phytophthora cactorum isolates based on comparative genomics.</title>
        <authorList>
            <person name="Mcdougal R."/>
            <person name="Panda P."/>
            <person name="Williams N."/>
            <person name="Studholme D.J."/>
        </authorList>
    </citation>
    <scope>NUCLEOTIDE SEQUENCE</scope>
    <source>
        <strain evidence="4">NZFS 3830</strain>
    </source>
</reference>
<feature type="signal peptide" evidence="2">
    <location>
        <begin position="1"/>
        <end position="35"/>
    </location>
</feature>
<feature type="domain" description="Fibronectin type-III" evidence="3">
    <location>
        <begin position="491"/>
        <end position="593"/>
    </location>
</feature>
<evidence type="ECO:0000313" key="5">
    <source>
        <dbReference type="Proteomes" id="UP000688947"/>
    </source>
</evidence>
<proteinExistence type="predicted"/>
<dbReference type="InterPro" id="IPR050964">
    <property type="entry name" value="Striated_Muscle_Regulatory"/>
</dbReference>
<keyword evidence="2" id="KW-0732">Signal</keyword>
<organism evidence="4 5">
    <name type="scientific">Phytophthora cactorum</name>
    <dbReference type="NCBI Taxonomy" id="29920"/>
    <lineage>
        <taxon>Eukaryota</taxon>
        <taxon>Sar</taxon>
        <taxon>Stramenopiles</taxon>
        <taxon>Oomycota</taxon>
        <taxon>Peronosporomycetes</taxon>
        <taxon>Peronosporales</taxon>
        <taxon>Peronosporaceae</taxon>
        <taxon>Phytophthora</taxon>
    </lineage>
</organism>
<dbReference type="VEuPathDB" id="FungiDB:PC110_g7693"/>
<evidence type="ECO:0000259" key="3">
    <source>
        <dbReference type="PROSITE" id="PS50853"/>
    </source>
</evidence>
<dbReference type="Pfam" id="PF00041">
    <property type="entry name" value="fn3"/>
    <property type="match status" value="1"/>
</dbReference>